<dbReference type="RefSeq" id="WP_015439585.1">
    <property type="nucleotide sequence ID" value="NC_020520.1"/>
</dbReference>
<evidence type="ECO:0000313" key="2">
    <source>
        <dbReference type="EMBL" id="BAN00337.1"/>
    </source>
</evidence>
<accession>A0A6C7DYC7</accession>
<sequence length="215" mass="22505">MHPLRHALDAAATGEYPPVDGRFERHDPDRPGTAAIVEFTGHSFVLCDEPHEVLAAAGADGFGGASHPAVTQLLAGAHGTIGSHDAVLVAAGTRPATGSDPLPVRTDLDEHPRVIRAREHRDGVVVHGDAEGFVTIGQGLVGRTEISVELLGDHGHHGHHGRGHGRRLIASGLDLVPPTEWVWAQVAPGNAASLRAFLACGFVPVAAETLVTTRR</sequence>
<evidence type="ECO:0000256" key="1">
    <source>
        <dbReference type="SAM" id="MobiDB-lite"/>
    </source>
</evidence>
<dbReference type="InterPro" id="IPR016181">
    <property type="entry name" value="Acyl_CoA_acyltransferase"/>
</dbReference>
<dbReference type="Proteomes" id="UP000011863">
    <property type="component" value="Chromosome"/>
</dbReference>
<dbReference type="SUPFAM" id="SSF55729">
    <property type="entry name" value="Acyl-CoA N-acyltransferases (Nat)"/>
    <property type="match status" value="1"/>
</dbReference>
<feature type="compositionally biased region" description="Basic and acidic residues" evidence="1">
    <location>
        <begin position="21"/>
        <end position="30"/>
    </location>
</feature>
<dbReference type="AlphaFoldDB" id="A0A6C7DYC7"/>
<protein>
    <recommendedName>
        <fullName evidence="4">N-acetyltransferase domain-containing protein</fullName>
    </recommendedName>
</protein>
<evidence type="ECO:0000313" key="3">
    <source>
        <dbReference type="Proteomes" id="UP000011863"/>
    </source>
</evidence>
<gene>
    <name evidence="2" type="ORF">YM304_00230</name>
</gene>
<name>A0A6C7DYC7_ILUCY</name>
<reference evidence="2 3" key="1">
    <citation type="journal article" date="2013" name="Int. J. Syst. Evol. Microbiol.">
        <title>Ilumatobacter nonamiense sp. nov. and Ilumatobacter coccineum sp. nov., isolated from seashore sand.</title>
        <authorList>
            <person name="Matsumoto A."/>
            <person name="Kasai H."/>
            <person name="Matsuo Y."/>
            <person name="Shizuri Y."/>
            <person name="Ichikawa N."/>
            <person name="Fujita N."/>
            <person name="Omura S."/>
            <person name="Takahashi Y."/>
        </authorList>
    </citation>
    <scope>NUCLEOTIDE SEQUENCE [LARGE SCALE GENOMIC DNA]</scope>
    <source>
        <strain evidence="3">NBRC 103263 / KCTC 29153 / YM16-304</strain>
    </source>
</reference>
<dbReference type="Gene3D" id="3.40.630.30">
    <property type="match status" value="1"/>
</dbReference>
<dbReference type="OrthoDB" id="7945430at2"/>
<feature type="region of interest" description="Disordered" evidence="1">
    <location>
        <begin position="1"/>
        <end position="32"/>
    </location>
</feature>
<dbReference type="KEGG" id="aym:YM304_00230"/>
<proteinExistence type="predicted"/>
<evidence type="ECO:0008006" key="4">
    <source>
        <dbReference type="Google" id="ProtNLM"/>
    </source>
</evidence>
<dbReference type="EMBL" id="AP012057">
    <property type="protein sequence ID" value="BAN00337.1"/>
    <property type="molecule type" value="Genomic_DNA"/>
</dbReference>
<organism evidence="2 3">
    <name type="scientific">Ilumatobacter coccineus (strain NBRC 103263 / KCTC 29153 / YM16-304)</name>
    <dbReference type="NCBI Taxonomy" id="1313172"/>
    <lineage>
        <taxon>Bacteria</taxon>
        <taxon>Bacillati</taxon>
        <taxon>Actinomycetota</taxon>
        <taxon>Acidimicrobiia</taxon>
        <taxon>Acidimicrobiales</taxon>
        <taxon>Ilumatobacteraceae</taxon>
        <taxon>Ilumatobacter</taxon>
    </lineage>
</organism>
<keyword evidence="3" id="KW-1185">Reference proteome</keyword>